<evidence type="ECO:0000256" key="4">
    <source>
        <dbReference type="ARBA" id="ARBA00022475"/>
    </source>
</evidence>
<dbReference type="GO" id="GO:0009425">
    <property type="term" value="C:bacterial-type flagellum basal body"/>
    <property type="evidence" value="ECO:0007669"/>
    <property type="project" value="UniProtKB-SubCell"/>
</dbReference>
<feature type="transmembrane region" description="Helical" evidence="9">
    <location>
        <begin position="12"/>
        <end position="39"/>
    </location>
</feature>
<keyword evidence="8 9" id="KW-0975">Bacterial flagellum</keyword>
<evidence type="ECO:0000256" key="3">
    <source>
        <dbReference type="ARBA" id="ARBA00021718"/>
    </source>
</evidence>
<dbReference type="GO" id="GO:0009306">
    <property type="term" value="P:protein secretion"/>
    <property type="evidence" value="ECO:0007669"/>
    <property type="project" value="InterPro"/>
</dbReference>
<dbReference type="PANTHER" id="PTHR34040">
    <property type="entry name" value="FLAGELLAR BIOSYNTHETIC PROTEIN FLIQ"/>
    <property type="match status" value="1"/>
</dbReference>
<accession>A0A7M2X1R6</accession>
<evidence type="ECO:0000256" key="9">
    <source>
        <dbReference type="RuleBase" id="RU364090"/>
    </source>
</evidence>
<dbReference type="InterPro" id="IPR006305">
    <property type="entry name" value="FliQ"/>
</dbReference>
<dbReference type="AlphaFoldDB" id="A0A7M2X1R6"/>
<dbReference type="GO" id="GO:0044780">
    <property type="term" value="P:bacterial-type flagellum assembly"/>
    <property type="evidence" value="ECO:0007669"/>
    <property type="project" value="InterPro"/>
</dbReference>
<feature type="transmembrane region" description="Helical" evidence="9">
    <location>
        <begin position="51"/>
        <end position="70"/>
    </location>
</feature>
<evidence type="ECO:0000256" key="7">
    <source>
        <dbReference type="ARBA" id="ARBA00023136"/>
    </source>
</evidence>
<keyword evidence="5 9" id="KW-0812">Transmembrane</keyword>
<name>A0A7M2X1R6_9BACT</name>
<keyword evidence="6 9" id="KW-1133">Transmembrane helix</keyword>
<organism evidence="10 11">
    <name type="scientific">Humisphaera borealis</name>
    <dbReference type="NCBI Taxonomy" id="2807512"/>
    <lineage>
        <taxon>Bacteria</taxon>
        <taxon>Pseudomonadati</taxon>
        <taxon>Planctomycetota</taxon>
        <taxon>Phycisphaerae</taxon>
        <taxon>Tepidisphaerales</taxon>
        <taxon>Tepidisphaeraceae</taxon>
        <taxon>Humisphaera</taxon>
    </lineage>
</organism>
<evidence type="ECO:0000256" key="8">
    <source>
        <dbReference type="ARBA" id="ARBA00023143"/>
    </source>
</evidence>
<gene>
    <name evidence="9 10" type="primary">fliQ</name>
    <name evidence="10" type="ORF">IPV69_09730</name>
</gene>
<evidence type="ECO:0000313" key="10">
    <source>
        <dbReference type="EMBL" id="QOV91615.1"/>
    </source>
</evidence>
<protein>
    <recommendedName>
        <fullName evidence="3 9">Flagellar biosynthetic protein FliQ</fullName>
    </recommendedName>
</protein>
<evidence type="ECO:0000313" key="11">
    <source>
        <dbReference type="Proteomes" id="UP000593765"/>
    </source>
</evidence>
<dbReference type="Pfam" id="PF01313">
    <property type="entry name" value="Bac_export_3"/>
    <property type="match status" value="1"/>
</dbReference>
<dbReference type="RefSeq" id="WP_206294915.1">
    <property type="nucleotide sequence ID" value="NZ_CP063458.1"/>
</dbReference>
<keyword evidence="7 9" id="KW-0472">Membrane</keyword>
<keyword evidence="10" id="KW-0966">Cell projection</keyword>
<proteinExistence type="inferred from homology"/>
<dbReference type="KEGG" id="hbs:IPV69_09730"/>
<keyword evidence="10" id="KW-0282">Flagellum</keyword>
<evidence type="ECO:0000256" key="1">
    <source>
        <dbReference type="ARBA" id="ARBA00004651"/>
    </source>
</evidence>
<evidence type="ECO:0000256" key="2">
    <source>
        <dbReference type="ARBA" id="ARBA00006156"/>
    </source>
</evidence>
<reference evidence="10 11" key="1">
    <citation type="submission" date="2020-10" db="EMBL/GenBank/DDBJ databases">
        <title>Wide distribution of Phycisphaera-like planctomycetes from WD2101 soil group in peatlands and genome analysis of the first cultivated representative.</title>
        <authorList>
            <person name="Dedysh S.N."/>
            <person name="Beletsky A.V."/>
            <person name="Ivanova A."/>
            <person name="Kulichevskaya I.S."/>
            <person name="Suzina N.E."/>
            <person name="Philippov D.A."/>
            <person name="Rakitin A.L."/>
            <person name="Mardanov A.V."/>
            <person name="Ravin N.V."/>
        </authorList>
    </citation>
    <scope>NUCLEOTIDE SEQUENCE [LARGE SCALE GENOMIC DNA]</scope>
    <source>
        <strain evidence="10 11">M1803</strain>
    </source>
</reference>
<dbReference type="Proteomes" id="UP000593765">
    <property type="component" value="Chromosome"/>
</dbReference>
<dbReference type="InterPro" id="IPR002191">
    <property type="entry name" value="Bac_export_3"/>
</dbReference>
<dbReference type="EMBL" id="CP063458">
    <property type="protein sequence ID" value="QOV91615.1"/>
    <property type="molecule type" value="Genomic_DNA"/>
</dbReference>
<dbReference type="PRINTS" id="PR00952">
    <property type="entry name" value="TYPE3IMQPROT"/>
</dbReference>
<keyword evidence="4 9" id="KW-1003">Cell membrane</keyword>
<dbReference type="NCBIfam" id="TIGR01402">
    <property type="entry name" value="fliQ"/>
    <property type="match status" value="1"/>
</dbReference>
<keyword evidence="10" id="KW-0969">Cilium</keyword>
<dbReference type="PANTHER" id="PTHR34040:SF2">
    <property type="entry name" value="FLAGELLAR BIOSYNTHETIC PROTEIN FLIQ"/>
    <property type="match status" value="1"/>
</dbReference>
<dbReference type="PIRSF" id="PIRSF004669">
    <property type="entry name" value="FliQ"/>
    <property type="match status" value="1"/>
</dbReference>
<comment type="function">
    <text evidence="9">Role in flagellar biosynthesis.</text>
</comment>
<evidence type="ECO:0000256" key="5">
    <source>
        <dbReference type="ARBA" id="ARBA00022692"/>
    </source>
</evidence>
<keyword evidence="11" id="KW-1185">Reference proteome</keyword>
<dbReference type="GO" id="GO:0005886">
    <property type="term" value="C:plasma membrane"/>
    <property type="evidence" value="ECO:0007669"/>
    <property type="project" value="UniProtKB-SubCell"/>
</dbReference>
<sequence>MSLQQATEFIRQALIMALVVSAPMLVIGLVVGIVVSLVQALTQIQEQTLTFVPKISAMIVAAIILMPWIGQRLMDYAIAMFGTGQMP</sequence>
<comment type="subcellular location">
    <subcellularLocation>
        <location evidence="1 9">Cell membrane</location>
        <topology evidence="1">Multi-pass membrane protein</topology>
    </subcellularLocation>
    <subcellularLocation>
        <location evidence="9">Bacterial flagellum basal body</location>
    </subcellularLocation>
</comment>
<evidence type="ECO:0000256" key="6">
    <source>
        <dbReference type="ARBA" id="ARBA00022989"/>
    </source>
</evidence>
<comment type="similarity">
    <text evidence="2 9">Belongs to the FliQ/MopD/SpaQ family.</text>
</comment>